<dbReference type="Gene3D" id="3.40.50.1820">
    <property type="entry name" value="alpha/beta hydrolase"/>
    <property type="match status" value="1"/>
</dbReference>
<accession>A0AA51RTK0</accession>
<dbReference type="Pfam" id="PF00975">
    <property type="entry name" value="Thioesterase"/>
    <property type="match status" value="1"/>
</dbReference>
<dbReference type="SUPFAM" id="SSF52777">
    <property type="entry name" value="CoA-dependent acyltransferases"/>
    <property type="match status" value="2"/>
</dbReference>
<dbReference type="InterPro" id="IPR044894">
    <property type="entry name" value="TubC_N_sf"/>
</dbReference>
<dbReference type="SUPFAM" id="SSF53474">
    <property type="entry name" value="alpha/beta-Hydrolases"/>
    <property type="match status" value="1"/>
</dbReference>
<dbReference type="InterPro" id="IPR023213">
    <property type="entry name" value="CAT-like_dom_sf"/>
</dbReference>
<evidence type="ECO:0000313" key="3">
    <source>
        <dbReference type="Proteomes" id="UP001239782"/>
    </source>
</evidence>
<dbReference type="Pfam" id="PF00501">
    <property type="entry name" value="AMP-binding"/>
    <property type="match status" value="1"/>
</dbReference>
<dbReference type="InterPro" id="IPR036736">
    <property type="entry name" value="ACP-like_sf"/>
</dbReference>
<dbReference type="GO" id="GO:0044550">
    <property type="term" value="P:secondary metabolite biosynthetic process"/>
    <property type="evidence" value="ECO:0007669"/>
    <property type="project" value="TreeGrafter"/>
</dbReference>
<dbReference type="CDD" id="cd05930">
    <property type="entry name" value="A_NRPS"/>
    <property type="match status" value="1"/>
</dbReference>
<dbReference type="EMBL" id="CP133548">
    <property type="protein sequence ID" value="WMS87332.1"/>
    <property type="molecule type" value="Genomic_DNA"/>
</dbReference>
<dbReference type="Gene3D" id="3.30.300.30">
    <property type="match status" value="1"/>
</dbReference>
<dbReference type="Pfam" id="PF00668">
    <property type="entry name" value="Condensation"/>
    <property type="match status" value="1"/>
</dbReference>
<dbReference type="Gene3D" id="3.40.50.12780">
    <property type="entry name" value="N-terminal domain of ligase-like"/>
    <property type="match status" value="1"/>
</dbReference>
<sequence>MTIFSELFEELKSKGISLNLDENNNLKVRGKVTNLTQDVTEKLKAHKLELVEWIKDQRQKAEVSELFKSNIPIASRDQVNYICSFSQQRMWLLDKLNEGSSEYNMPATFKLVGDINSNILERAFAQLISCHEILRTTYSKPDFEVRQCVKAEFTLPYTFLDLSNQSKDKINKRLNSLVEKHASHVFDLENEMPVNLTLIKIGLNEYAFLFNIHHIAADGLSRDLLIDQLIETYYLLEKNENYQVPNQRIQYLDYASWQRSWLTQEKLDRQISYWRERLKGVPEVHSLPLDKKRPAKQDLTGASLNVTVPNKLAAKILDFCKKNDFTLFHFMQTAFSIGLHFFGRQEDIVLGAPLAGREHPDLGEMIGFFMNTLVLRCNIRKDSTLIDLIRENKRNLLEAYQNQDVSFEMIVDALSVNRSSQYNPLTQIFLNVSEINQTISRSEGSRSDIQVLPLYNESAAEWSKADMTLYCNLINDRMTFDWSFRKSLFNESSIQSLSNLVVMIAEQLCDNSDAKISNLKLLSDTNKNAIKELYGTKKLTKSFISIAQLIDEVALSQPDKVAIRHKQKKIAFGDLKKRTDQFAKNLREYHQIENNDVVAICMERGIDLVIALIGILKAGAAYCPIDPDFPNDRIQYILSNSKAKLLLTSLKYSYLKDSMPSYRLFDDLLKLKSSSKLPRISEDNLSHIIYTSGSTGNPKGVKGTHKSMYNRVDWMTKEFPFSSNERCCFITSYNFIRSVWEVFLPLTAGVEMLIVDTEAVKQADTFVDLIAEYSISRIVTAPSLARKMLLLNRDKLRSLKYWFISGEPLSNSLTNDIADSLEHISLVNLYGATETMSDVTYNLVPSQCEKQTVPIGKSIQNNLVLILDENFDFLPVGVAGEIFVSGDNVAQGYIGMPELTSERFLYAPKESDAYSLSHQLFYKTGDVGRLLESGDIEFIGRVDHQVKIRGFRIELGEVEYNLKRIKHIDQAVAHVSGEGDGKKIVASVLIENRNNSRYSNENELNQLKQTILAELKALVPEYMVPTKLMVYQEFPLLANGKVDRKRLEKESENALANHQVIQPRTKVEKIIGDIWRAVLKIDNLSVTDDFYALGGNSLLLIEVFSKCKAHGLKVTIKQLAMYRTVESLANIVEKRSVVKTTDSKCLVPLNNSKSQSNVFCIHPIGGTVACYQALAEYLEPDAKVIGMQCRDIFTDFKMGSFVDLAKYYVEEILTVQSEGPFHIIGWSLGGKIAYEVASQLEKQGKKIGFVGLLDARSFTDQLSEEAPWYLPISRLHSEAELKVSWDYLSQFNQDDGIEVLSSLLVKSGDILEGIDAGLISNYFHYLSNLDIALSEYFPRTSDFDFVLFRVKQNEHQINHLNSLSFDERAKFENHGWSYLAQGHLNVIDVDGTHATMLSPPHFDSLSEKILILLKEKL</sequence>
<evidence type="ECO:0000313" key="2">
    <source>
        <dbReference type="EMBL" id="WMS87332.1"/>
    </source>
</evidence>
<protein>
    <submittedName>
        <fullName evidence="2">Amino acid adenylation domain-containing protein</fullName>
    </submittedName>
</protein>
<organism evidence="2 3">
    <name type="scientific">Pleionea litopenaei</name>
    <dbReference type="NCBI Taxonomy" id="3070815"/>
    <lineage>
        <taxon>Bacteria</taxon>
        <taxon>Pseudomonadati</taxon>
        <taxon>Pseudomonadota</taxon>
        <taxon>Gammaproteobacteria</taxon>
        <taxon>Oceanospirillales</taxon>
        <taxon>Pleioneaceae</taxon>
        <taxon>Pleionea</taxon>
    </lineage>
</organism>
<dbReference type="Gene3D" id="3.30.559.10">
    <property type="entry name" value="Chloramphenicol acetyltransferase-like domain"/>
    <property type="match status" value="1"/>
</dbReference>
<dbReference type="SUPFAM" id="SSF47336">
    <property type="entry name" value="ACP-like"/>
    <property type="match status" value="1"/>
</dbReference>
<dbReference type="Proteomes" id="UP001239782">
    <property type="component" value="Chromosome"/>
</dbReference>
<dbReference type="GO" id="GO:0043041">
    <property type="term" value="P:amino acid activation for nonribosomal peptide biosynthetic process"/>
    <property type="evidence" value="ECO:0007669"/>
    <property type="project" value="TreeGrafter"/>
</dbReference>
<dbReference type="NCBIfam" id="TIGR01733">
    <property type="entry name" value="AA-adenyl-dom"/>
    <property type="match status" value="1"/>
</dbReference>
<dbReference type="GO" id="GO:0005737">
    <property type="term" value="C:cytoplasm"/>
    <property type="evidence" value="ECO:0007669"/>
    <property type="project" value="TreeGrafter"/>
</dbReference>
<dbReference type="PROSITE" id="PS00455">
    <property type="entry name" value="AMP_BINDING"/>
    <property type="match status" value="1"/>
</dbReference>
<gene>
    <name evidence="2" type="ORF">Q9312_00030</name>
</gene>
<dbReference type="InterPro" id="IPR020845">
    <property type="entry name" value="AMP-binding_CS"/>
</dbReference>
<dbReference type="InterPro" id="IPR001242">
    <property type="entry name" value="Condensation_dom"/>
</dbReference>
<dbReference type="Gene3D" id="3.30.559.30">
    <property type="entry name" value="Nonribosomal peptide synthetase, condensation domain"/>
    <property type="match status" value="1"/>
</dbReference>
<dbReference type="FunFam" id="3.40.50.980:FF:000001">
    <property type="entry name" value="Non-ribosomal peptide synthetase"/>
    <property type="match status" value="1"/>
</dbReference>
<dbReference type="InterPro" id="IPR029058">
    <property type="entry name" value="AB_hydrolase_fold"/>
</dbReference>
<dbReference type="RefSeq" id="WP_309202473.1">
    <property type="nucleotide sequence ID" value="NZ_CP133548.1"/>
</dbReference>
<keyword evidence="3" id="KW-1185">Reference proteome</keyword>
<dbReference type="InterPro" id="IPR000873">
    <property type="entry name" value="AMP-dep_synth/lig_dom"/>
</dbReference>
<reference evidence="2 3" key="1">
    <citation type="submission" date="2023-08" db="EMBL/GenBank/DDBJ databases">
        <title>Pleionea litopenaei sp. nov., isolated from stomach of juvenile Litopenaeus vannamei.</title>
        <authorList>
            <person name="Rho A.M."/>
            <person name="Hwang C.Y."/>
        </authorList>
    </citation>
    <scope>NUCLEOTIDE SEQUENCE [LARGE SCALE GENOMIC DNA]</scope>
    <source>
        <strain evidence="2 3">HL-JVS1</strain>
    </source>
</reference>
<dbReference type="Gene3D" id="1.10.1200.10">
    <property type="entry name" value="ACP-like"/>
    <property type="match status" value="1"/>
</dbReference>
<dbReference type="InterPro" id="IPR045851">
    <property type="entry name" value="AMP-bd_C_sf"/>
</dbReference>
<dbReference type="GO" id="GO:0031177">
    <property type="term" value="F:phosphopantetheine binding"/>
    <property type="evidence" value="ECO:0007669"/>
    <property type="project" value="TreeGrafter"/>
</dbReference>
<dbReference type="SUPFAM" id="SSF56801">
    <property type="entry name" value="Acetyl-CoA synthetase-like"/>
    <property type="match status" value="1"/>
</dbReference>
<dbReference type="Gene3D" id="1.10.10.1830">
    <property type="entry name" value="Non-ribosomal peptide synthase, adenylation domain"/>
    <property type="match status" value="1"/>
</dbReference>
<dbReference type="InterPro" id="IPR001031">
    <property type="entry name" value="Thioesterase"/>
</dbReference>
<dbReference type="InterPro" id="IPR009081">
    <property type="entry name" value="PP-bd_ACP"/>
</dbReference>
<dbReference type="PROSITE" id="PS50075">
    <property type="entry name" value="CARRIER"/>
    <property type="match status" value="1"/>
</dbReference>
<feature type="domain" description="Carrier" evidence="1">
    <location>
        <begin position="1062"/>
        <end position="1136"/>
    </location>
</feature>
<dbReference type="InterPro" id="IPR042099">
    <property type="entry name" value="ANL_N_sf"/>
</dbReference>
<dbReference type="InterPro" id="IPR010071">
    <property type="entry name" value="AA_adenyl_dom"/>
</dbReference>
<dbReference type="Pfam" id="PF00550">
    <property type="entry name" value="PP-binding"/>
    <property type="match status" value="1"/>
</dbReference>
<proteinExistence type="predicted"/>
<dbReference type="PANTHER" id="PTHR45527:SF1">
    <property type="entry name" value="FATTY ACID SYNTHASE"/>
    <property type="match status" value="1"/>
</dbReference>
<dbReference type="CDD" id="cd19531">
    <property type="entry name" value="LCL_NRPS-like"/>
    <property type="match status" value="1"/>
</dbReference>
<name>A0AA51RTK0_9GAMM</name>
<dbReference type="PANTHER" id="PTHR45527">
    <property type="entry name" value="NONRIBOSOMAL PEPTIDE SYNTHETASE"/>
    <property type="match status" value="1"/>
</dbReference>
<dbReference type="GO" id="GO:0003824">
    <property type="term" value="F:catalytic activity"/>
    <property type="evidence" value="ECO:0007669"/>
    <property type="project" value="InterPro"/>
</dbReference>
<evidence type="ECO:0000259" key="1">
    <source>
        <dbReference type="PROSITE" id="PS50075"/>
    </source>
</evidence>
<dbReference type="KEGG" id="plei:Q9312_00030"/>